<organism evidence="3 4">
    <name type="scientific">Hymenobacter frigidus</name>
    <dbReference type="NCBI Taxonomy" id="1524095"/>
    <lineage>
        <taxon>Bacteria</taxon>
        <taxon>Pseudomonadati</taxon>
        <taxon>Bacteroidota</taxon>
        <taxon>Cytophagia</taxon>
        <taxon>Cytophagales</taxon>
        <taxon>Hymenobacteraceae</taxon>
        <taxon>Hymenobacter</taxon>
    </lineage>
</organism>
<dbReference type="Proteomes" id="UP000637774">
    <property type="component" value="Unassembled WGS sequence"/>
</dbReference>
<dbReference type="PRINTS" id="PR00469">
    <property type="entry name" value="PNDRDTASEII"/>
</dbReference>
<dbReference type="EMBL" id="BMGY01000052">
    <property type="protein sequence ID" value="GGH90348.1"/>
    <property type="molecule type" value="Genomic_DNA"/>
</dbReference>
<dbReference type="InterPro" id="IPR050982">
    <property type="entry name" value="Auxin_biosynth/cation_transpt"/>
</dbReference>
<feature type="region of interest" description="Disordered" evidence="2">
    <location>
        <begin position="223"/>
        <end position="260"/>
    </location>
</feature>
<name>A0ABQ2AGY6_9BACT</name>
<dbReference type="Pfam" id="PF13738">
    <property type="entry name" value="Pyr_redox_3"/>
    <property type="match status" value="1"/>
</dbReference>
<dbReference type="InterPro" id="IPR036188">
    <property type="entry name" value="FAD/NAD-bd_sf"/>
</dbReference>
<evidence type="ECO:0000256" key="1">
    <source>
        <dbReference type="ARBA" id="ARBA00023002"/>
    </source>
</evidence>
<dbReference type="RefSeq" id="WP_188563492.1">
    <property type="nucleotide sequence ID" value="NZ_BMGY01000052.1"/>
</dbReference>
<dbReference type="SUPFAM" id="SSF51905">
    <property type="entry name" value="FAD/NAD(P)-binding domain"/>
    <property type="match status" value="1"/>
</dbReference>
<proteinExistence type="predicted"/>
<protein>
    <recommendedName>
        <fullName evidence="5">FAD-dependent oxidoreductase</fullName>
    </recommendedName>
</protein>
<dbReference type="PRINTS" id="PR00368">
    <property type="entry name" value="FADPNR"/>
</dbReference>
<dbReference type="Gene3D" id="3.50.50.60">
    <property type="entry name" value="FAD/NAD(P)-binding domain"/>
    <property type="match status" value="1"/>
</dbReference>
<evidence type="ECO:0008006" key="5">
    <source>
        <dbReference type="Google" id="ProtNLM"/>
    </source>
</evidence>
<dbReference type="PANTHER" id="PTHR43539">
    <property type="entry name" value="FLAVIN-BINDING MONOOXYGENASE-LIKE PROTEIN (AFU_ORTHOLOGUE AFUA_4G09220)"/>
    <property type="match status" value="1"/>
</dbReference>
<keyword evidence="4" id="KW-1185">Reference proteome</keyword>
<keyword evidence="1" id="KW-0560">Oxidoreductase</keyword>
<evidence type="ECO:0000313" key="3">
    <source>
        <dbReference type="EMBL" id="GGH90348.1"/>
    </source>
</evidence>
<sequence length="291" mass="30532">MVYHSLILGAGQAGLAAAYYLRQAGVSFLVLEASEAVGNSWVHRYDSLRLFSPASYDALPGLAFPLPPESYPAKDEVAAYLRQYVAHHQLPVRCNEAVRELTLGADGVFTVQTAHGELRAHRVVVATGSSFSPLIPPVAAQLAESVFQVHSRHYHNPAQLPPGPVLVVGAGNSGAQIAAELACSRPVVLSEKAKPRFWPITLLGKSTVWWTDQLGLLHASTDSWAGPAPVPSGPRVPGGAGRARPAAGESGGLAEPGHEGTGRQLWAAWRGLRAGVVGPGAAGGRRGHVRA</sequence>
<dbReference type="PANTHER" id="PTHR43539:SF78">
    <property type="entry name" value="FLAVIN-CONTAINING MONOOXYGENASE"/>
    <property type="match status" value="1"/>
</dbReference>
<evidence type="ECO:0000256" key="2">
    <source>
        <dbReference type="SAM" id="MobiDB-lite"/>
    </source>
</evidence>
<reference evidence="4" key="1">
    <citation type="journal article" date="2019" name="Int. J. Syst. Evol. Microbiol.">
        <title>The Global Catalogue of Microorganisms (GCM) 10K type strain sequencing project: providing services to taxonomists for standard genome sequencing and annotation.</title>
        <authorList>
            <consortium name="The Broad Institute Genomics Platform"/>
            <consortium name="The Broad Institute Genome Sequencing Center for Infectious Disease"/>
            <person name="Wu L."/>
            <person name="Ma J."/>
        </authorList>
    </citation>
    <scope>NUCLEOTIDE SEQUENCE [LARGE SCALE GENOMIC DNA]</scope>
    <source>
        <strain evidence="4">CGMCC 1.14966</strain>
    </source>
</reference>
<comment type="caution">
    <text evidence="3">The sequence shown here is derived from an EMBL/GenBank/DDBJ whole genome shotgun (WGS) entry which is preliminary data.</text>
</comment>
<accession>A0ABQ2AGY6</accession>
<evidence type="ECO:0000313" key="4">
    <source>
        <dbReference type="Proteomes" id="UP000637774"/>
    </source>
</evidence>
<gene>
    <name evidence="3" type="ORF">GCM10011495_36010</name>
</gene>